<gene>
    <name evidence="11 12" type="primary">TIPIN</name>
</gene>
<dbReference type="GO" id="GO:0043111">
    <property type="term" value="P:replication fork arrest"/>
    <property type="evidence" value="ECO:0007669"/>
    <property type="project" value="TreeGrafter"/>
</dbReference>
<evidence type="ECO:0000256" key="8">
    <source>
        <dbReference type="SAM" id="MobiDB-lite"/>
    </source>
</evidence>
<evidence type="ECO:0000256" key="2">
    <source>
        <dbReference type="ARBA" id="ARBA00006075"/>
    </source>
</evidence>
<reference evidence="11 12" key="1">
    <citation type="submission" date="2025-04" db="UniProtKB">
        <authorList>
            <consortium name="RefSeq"/>
        </authorList>
    </citation>
    <scope>IDENTIFICATION</scope>
    <source>
        <tissue evidence="11 12">Blood</tissue>
    </source>
</reference>
<keyword evidence="5 7" id="KW-0539">Nucleus</keyword>
<comment type="similarity">
    <text evidence="2 7">Belongs to the CSM3 family.</text>
</comment>
<keyword evidence="6 7" id="KW-0131">Cell cycle</keyword>
<comment type="subcellular location">
    <subcellularLocation>
        <location evidence="1 7">Nucleus</location>
    </subcellularLocation>
</comment>
<dbReference type="GO" id="GO:0031298">
    <property type="term" value="C:replication fork protection complex"/>
    <property type="evidence" value="ECO:0007669"/>
    <property type="project" value="TreeGrafter"/>
</dbReference>
<feature type="domain" description="Chromosome segregation in meiosis protein 3" evidence="9">
    <location>
        <begin position="64"/>
        <end position="144"/>
    </location>
</feature>
<dbReference type="PANTHER" id="PTHR13220">
    <property type="entry name" value="TIMELESS INTERACTING-RELATED"/>
    <property type="match status" value="1"/>
</dbReference>
<feature type="region of interest" description="Disordered" evidence="8">
    <location>
        <begin position="16"/>
        <end position="60"/>
    </location>
</feature>
<feature type="region of interest" description="Disordered" evidence="8">
    <location>
        <begin position="215"/>
        <end position="272"/>
    </location>
</feature>
<name>A0AA97KNA0_EUBMA</name>
<evidence type="ECO:0000256" key="4">
    <source>
        <dbReference type="ARBA" id="ARBA00022763"/>
    </source>
</evidence>
<dbReference type="Proteomes" id="UP001190640">
    <property type="component" value="Chromosome 18"/>
</dbReference>
<evidence type="ECO:0000313" key="11">
    <source>
        <dbReference type="RefSeq" id="XP_054858704.1"/>
    </source>
</evidence>
<proteinExistence type="inferred from homology"/>
<dbReference type="InterPro" id="IPR012923">
    <property type="entry name" value="Csm3"/>
</dbReference>
<accession>A0AA97KNA0</accession>
<evidence type="ECO:0000259" key="9">
    <source>
        <dbReference type="Pfam" id="PF07962"/>
    </source>
</evidence>
<dbReference type="KEGG" id="emc:129345532"/>
<evidence type="ECO:0000256" key="7">
    <source>
        <dbReference type="RuleBase" id="RU366049"/>
    </source>
</evidence>
<evidence type="ECO:0000313" key="10">
    <source>
        <dbReference type="Proteomes" id="UP001190640"/>
    </source>
</evidence>
<evidence type="ECO:0000256" key="5">
    <source>
        <dbReference type="ARBA" id="ARBA00023242"/>
    </source>
</evidence>
<keyword evidence="10" id="KW-1185">Reference proteome</keyword>
<evidence type="ECO:0000256" key="1">
    <source>
        <dbReference type="ARBA" id="ARBA00004123"/>
    </source>
</evidence>
<dbReference type="GO" id="GO:0000076">
    <property type="term" value="P:DNA replication checkpoint signaling"/>
    <property type="evidence" value="ECO:0007669"/>
    <property type="project" value="UniProtKB-UniRule"/>
</dbReference>
<feature type="compositionally biased region" description="Polar residues" evidence="8">
    <location>
        <begin position="218"/>
        <end position="234"/>
    </location>
</feature>
<dbReference type="PANTHER" id="PTHR13220:SF11">
    <property type="entry name" value="TIMELESS-INTERACTING PROTEIN"/>
    <property type="match status" value="1"/>
</dbReference>
<protein>
    <recommendedName>
        <fullName evidence="3 7">TIMELESS-interacting protein</fullName>
    </recommendedName>
</protein>
<comment type="function">
    <text evidence="7">Plays an important role in the control of DNA replication and the maintenance of replication fork stability.</text>
</comment>
<dbReference type="GO" id="GO:0031297">
    <property type="term" value="P:replication fork processing"/>
    <property type="evidence" value="ECO:0007669"/>
    <property type="project" value="UniProtKB-UniRule"/>
</dbReference>
<dbReference type="RefSeq" id="XP_054858705.1">
    <property type="nucleotide sequence ID" value="XM_055002730.1"/>
</dbReference>
<organism evidence="10 11">
    <name type="scientific">Eublepharis macularius</name>
    <name type="common">Leopard gecko</name>
    <name type="synonym">Cyrtodactylus macularius</name>
    <dbReference type="NCBI Taxonomy" id="481883"/>
    <lineage>
        <taxon>Eukaryota</taxon>
        <taxon>Metazoa</taxon>
        <taxon>Chordata</taxon>
        <taxon>Craniata</taxon>
        <taxon>Vertebrata</taxon>
        <taxon>Euteleostomi</taxon>
        <taxon>Lepidosauria</taxon>
        <taxon>Squamata</taxon>
        <taxon>Bifurcata</taxon>
        <taxon>Gekkota</taxon>
        <taxon>Eublepharidae</taxon>
        <taxon>Eublepharinae</taxon>
        <taxon>Eublepharis</taxon>
    </lineage>
</organism>
<evidence type="ECO:0000256" key="3">
    <source>
        <dbReference type="ARBA" id="ARBA00018750"/>
    </source>
</evidence>
<dbReference type="Pfam" id="PF07962">
    <property type="entry name" value="Swi3"/>
    <property type="match status" value="1"/>
</dbReference>
<dbReference type="RefSeq" id="XP_054858704.1">
    <property type="nucleotide sequence ID" value="XM_055002729.1"/>
</dbReference>
<evidence type="ECO:0000256" key="6">
    <source>
        <dbReference type="ARBA" id="ARBA00023306"/>
    </source>
</evidence>
<sequence>MDPIEGNLFDIPDYEHIQDEVFQPLPPPASPGGDDEEEPEDNKLPPNKDSTVTTRKGVKRPVPKLDAQRLISERGLPALRNMFDNVKFKGKGYEAADLKTLIRHMEHWAHRLFPKLQFEDFVDRVECLGNKKEVQTCLKRIRLDLPILHEDYTTNEGDDGGSNGLNTATEELDIFSENQNAKEEIVSSQSATLTVEQQQRIERNKKIALERRQAKLQLDSQSQENELPVTQPNEESNDIPAQEREDMTVEAENLPFQATENEMQCGHEDDDK</sequence>
<dbReference type="GeneID" id="129345532"/>
<dbReference type="AlphaFoldDB" id="A0AA97KNA0"/>
<dbReference type="GO" id="GO:0003677">
    <property type="term" value="F:DNA binding"/>
    <property type="evidence" value="ECO:0007669"/>
    <property type="project" value="TreeGrafter"/>
</dbReference>
<dbReference type="GO" id="GO:0006974">
    <property type="term" value="P:DNA damage response"/>
    <property type="evidence" value="ECO:0007669"/>
    <property type="project" value="UniProtKB-KW"/>
</dbReference>
<keyword evidence="4 7" id="KW-0227">DNA damage</keyword>
<evidence type="ECO:0000313" key="12">
    <source>
        <dbReference type="RefSeq" id="XP_054858705.1"/>
    </source>
</evidence>
<dbReference type="CTD" id="54962"/>
<dbReference type="InterPro" id="IPR040038">
    <property type="entry name" value="TIPIN/Csm3/Swi3"/>
</dbReference>